<proteinExistence type="predicted"/>
<keyword evidence="3" id="KW-1185">Reference proteome</keyword>
<gene>
    <name evidence="2" type="ORF">CC80DRAFT_149063</name>
</gene>
<evidence type="ECO:0000313" key="2">
    <source>
        <dbReference type="EMBL" id="KAF1953434.1"/>
    </source>
</evidence>
<organism evidence="2 3">
    <name type="scientific">Byssothecium circinans</name>
    <dbReference type="NCBI Taxonomy" id="147558"/>
    <lineage>
        <taxon>Eukaryota</taxon>
        <taxon>Fungi</taxon>
        <taxon>Dikarya</taxon>
        <taxon>Ascomycota</taxon>
        <taxon>Pezizomycotina</taxon>
        <taxon>Dothideomycetes</taxon>
        <taxon>Pleosporomycetidae</taxon>
        <taxon>Pleosporales</taxon>
        <taxon>Massarineae</taxon>
        <taxon>Massarinaceae</taxon>
        <taxon>Byssothecium</taxon>
    </lineage>
</organism>
<dbReference type="EMBL" id="ML977004">
    <property type="protein sequence ID" value="KAF1953434.1"/>
    <property type="molecule type" value="Genomic_DNA"/>
</dbReference>
<reference evidence="2" key="1">
    <citation type="journal article" date="2020" name="Stud. Mycol.">
        <title>101 Dothideomycetes genomes: a test case for predicting lifestyles and emergence of pathogens.</title>
        <authorList>
            <person name="Haridas S."/>
            <person name="Albert R."/>
            <person name="Binder M."/>
            <person name="Bloem J."/>
            <person name="Labutti K."/>
            <person name="Salamov A."/>
            <person name="Andreopoulos B."/>
            <person name="Baker S."/>
            <person name="Barry K."/>
            <person name="Bills G."/>
            <person name="Bluhm B."/>
            <person name="Cannon C."/>
            <person name="Castanera R."/>
            <person name="Culley D."/>
            <person name="Daum C."/>
            <person name="Ezra D."/>
            <person name="Gonzalez J."/>
            <person name="Henrissat B."/>
            <person name="Kuo A."/>
            <person name="Liang C."/>
            <person name="Lipzen A."/>
            <person name="Lutzoni F."/>
            <person name="Magnuson J."/>
            <person name="Mondo S."/>
            <person name="Nolan M."/>
            <person name="Ohm R."/>
            <person name="Pangilinan J."/>
            <person name="Park H.-J."/>
            <person name="Ramirez L."/>
            <person name="Alfaro M."/>
            <person name="Sun H."/>
            <person name="Tritt A."/>
            <person name="Yoshinaga Y."/>
            <person name="Zwiers L.-H."/>
            <person name="Turgeon B."/>
            <person name="Goodwin S."/>
            <person name="Spatafora J."/>
            <person name="Crous P."/>
            <person name="Grigoriev I."/>
        </authorList>
    </citation>
    <scope>NUCLEOTIDE SEQUENCE</scope>
    <source>
        <strain evidence="2">CBS 675.92</strain>
    </source>
</reference>
<sequence>MKKASVVLRDFAFEAHRECFLRLWPSLNFTLVWKAFLMYIELYLLGTASLICRSTFSCSLPASTILRLAICLRFISWASANIYSLFSFFGLRIFLPNLFLTYRWKIWGIYRAS</sequence>
<keyword evidence="1" id="KW-1133">Transmembrane helix</keyword>
<name>A0A6A5TMK3_9PLEO</name>
<accession>A0A6A5TMK3</accession>
<dbReference type="Proteomes" id="UP000800035">
    <property type="component" value="Unassembled WGS sequence"/>
</dbReference>
<feature type="transmembrane region" description="Helical" evidence="1">
    <location>
        <begin position="82"/>
        <end position="102"/>
    </location>
</feature>
<dbReference type="AlphaFoldDB" id="A0A6A5TMK3"/>
<keyword evidence="1" id="KW-0812">Transmembrane</keyword>
<evidence type="ECO:0000256" key="1">
    <source>
        <dbReference type="SAM" id="Phobius"/>
    </source>
</evidence>
<feature type="transmembrane region" description="Helical" evidence="1">
    <location>
        <begin position="31"/>
        <end position="51"/>
    </location>
</feature>
<keyword evidence="1" id="KW-0472">Membrane</keyword>
<protein>
    <submittedName>
        <fullName evidence="2">Uncharacterized protein</fullName>
    </submittedName>
</protein>
<evidence type="ECO:0000313" key="3">
    <source>
        <dbReference type="Proteomes" id="UP000800035"/>
    </source>
</evidence>